<dbReference type="Pfam" id="PF03221">
    <property type="entry name" value="HTH_Tnp_Tc5"/>
    <property type="match status" value="1"/>
</dbReference>
<dbReference type="Gene3D" id="1.10.10.60">
    <property type="entry name" value="Homeodomain-like"/>
    <property type="match status" value="1"/>
</dbReference>
<dbReference type="InterPro" id="IPR006600">
    <property type="entry name" value="HTH_CenpB_DNA-bd_dom"/>
</dbReference>
<keyword evidence="1" id="KW-0238">DNA-binding</keyword>
<accession>A0A0C3DZG2</accession>
<dbReference type="PANTHER" id="PTHR19303">
    <property type="entry name" value="TRANSPOSON"/>
    <property type="match status" value="1"/>
</dbReference>
<protein>
    <recommendedName>
        <fullName evidence="3">HTH CENPB-type domain-containing protein</fullName>
    </recommendedName>
</protein>
<feature type="compositionally biased region" description="Low complexity" evidence="2">
    <location>
        <begin position="153"/>
        <end position="174"/>
    </location>
</feature>
<dbReference type="OrthoDB" id="9909311at2759"/>
<dbReference type="EMBL" id="KN822020">
    <property type="protein sequence ID" value="KIM65950.1"/>
    <property type="molecule type" value="Genomic_DNA"/>
</dbReference>
<dbReference type="STRING" id="1036808.A0A0C3DZG2"/>
<name>A0A0C3DZG2_9AGAM</name>
<dbReference type="Proteomes" id="UP000053989">
    <property type="component" value="Unassembled WGS sequence"/>
</dbReference>
<dbReference type="PROSITE" id="PS51253">
    <property type="entry name" value="HTH_CENPB"/>
    <property type="match status" value="1"/>
</dbReference>
<evidence type="ECO:0000259" key="3">
    <source>
        <dbReference type="PROSITE" id="PS51253"/>
    </source>
</evidence>
<dbReference type="AlphaFoldDB" id="A0A0C3DZG2"/>
<gene>
    <name evidence="4" type="ORF">SCLCIDRAFT_111983</name>
</gene>
<feature type="region of interest" description="Disordered" evidence="2">
    <location>
        <begin position="121"/>
        <end position="220"/>
    </location>
</feature>
<feature type="compositionally biased region" description="Acidic residues" evidence="2">
    <location>
        <begin position="135"/>
        <end position="149"/>
    </location>
</feature>
<dbReference type="InterPro" id="IPR050863">
    <property type="entry name" value="CenT-Element_Derived"/>
</dbReference>
<dbReference type="InterPro" id="IPR009057">
    <property type="entry name" value="Homeodomain-like_sf"/>
</dbReference>
<feature type="domain" description="HTH CENPB-type" evidence="3">
    <location>
        <begin position="10"/>
        <end position="83"/>
    </location>
</feature>
<reference evidence="4 5" key="1">
    <citation type="submission" date="2014-04" db="EMBL/GenBank/DDBJ databases">
        <authorList>
            <consortium name="DOE Joint Genome Institute"/>
            <person name="Kuo A."/>
            <person name="Kohler A."/>
            <person name="Nagy L.G."/>
            <person name="Floudas D."/>
            <person name="Copeland A."/>
            <person name="Barry K.W."/>
            <person name="Cichocki N."/>
            <person name="Veneault-Fourrey C."/>
            <person name="LaButti K."/>
            <person name="Lindquist E.A."/>
            <person name="Lipzen A."/>
            <person name="Lundell T."/>
            <person name="Morin E."/>
            <person name="Murat C."/>
            <person name="Sun H."/>
            <person name="Tunlid A."/>
            <person name="Henrissat B."/>
            <person name="Grigoriev I.V."/>
            <person name="Hibbett D.S."/>
            <person name="Martin F."/>
            <person name="Nordberg H.P."/>
            <person name="Cantor M.N."/>
            <person name="Hua S.X."/>
        </authorList>
    </citation>
    <scope>NUCLEOTIDE SEQUENCE [LARGE SCALE GENOMIC DNA]</scope>
    <source>
        <strain evidence="4 5">Foug A</strain>
    </source>
</reference>
<dbReference type="HOGENOM" id="CLU_032740_0_0_1"/>
<dbReference type="PANTHER" id="PTHR19303:SF70">
    <property type="entry name" value="HTH CENPB-TYPE DOMAIN-CONTAINING PROTEIN"/>
    <property type="match status" value="1"/>
</dbReference>
<evidence type="ECO:0000313" key="4">
    <source>
        <dbReference type="EMBL" id="KIM65950.1"/>
    </source>
</evidence>
<dbReference type="SUPFAM" id="SSF46689">
    <property type="entry name" value="Homeodomain-like"/>
    <property type="match status" value="1"/>
</dbReference>
<feature type="compositionally biased region" description="Basic and acidic residues" evidence="2">
    <location>
        <begin position="121"/>
        <end position="130"/>
    </location>
</feature>
<evidence type="ECO:0000313" key="5">
    <source>
        <dbReference type="Proteomes" id="UP000053989"/>
    </source>
</evidence>
<dbReference type="SMART" id="SM00674">
    <property type="entry name" value="CENPB"/>
    <property type="match status" value="1"/>
</dbReference>
<evidence type="ECO:0000256" key="1">
    <source>
        <dbReference type="ARBA" id="ARBA00023125"/>
    </source>
</evidence>
<dbReference type="GO" id="GO:0003677">
    <property type="term" value="F:DNA binding"/>
    <property type="evidence" value="ECO:0007669"/>
    <property type="project" value="UniProtKB-KW"/>
</dbReference>
<dbReference type="InParanoid" id="A0A0C3DZG2"/>
<evidence type="ECO:0000256" key="2">
    <source>
        <dbReference type="SAM" id="MobiDB-lite"/>
    </source>
</evidence>
<proteinExistence type="predicted"/>
<reference evidence="5" key="2">
    <citation type="submission" date="2015-01" db="EMBL/GenBank/DDBJ databases">
        <title>Evolutionary Origins and Diversification of the Mycorrhizal Mutualists.</title>
        <authorList>
            <consortium name="DOE Joint Genome Institute"/>
            <consortium name="Mycorrhizal Genomics Consortium"/>
            <person name="Kohler A."/>
            <person name="Kuo A."/>
            <person name="Nagy L.G."/>
            <person name="Floudas D."/>
            <person name="Copeland A."/>
            <person name="Barry K.W."/>
            <person name="Cichocki N."/>
            <person name="Veneault-Fourrey C."/>
            <person name="LaButti K."/>
            <person name="Lindquist E.A."/>
            <person name="Lipzen A."/>
            <person name="Lundell T."/>
            <person name="Morin E."/>
            <person name="Murat C."/>
            <person name="Riley R."/>
            <person name="Ohm R."/>
            <person name="Sun H."/>
            <person name="Tunlid A."/>
            <person name="Henrissat B."/>
            <person name="Grigoriev I.V."/>
            <person name="Hibbett D.S."/>
            <person name="Martin F."/>
        </authorList>
    </citation>
    <scope>NUCLEOTIDE SEQUENCE [LARGE SCALE GENOMIC DNA]</scope>
    <source>
        <strain evidence="5">Foug A</strain>
    </source>
</reference>
<keyword evidence="5" id="KW-1185">Reference proteome</keyword>
<dbReference type="GO" id="GO:0005634">
    <property type="term" value="C:nucleus"/>
    <property type="evidence" value="ECO:0007669"/>
    <property type="project" value="TreeGrafter"/>
</dbReference>
<organism evidence="4 5">
    <name type="scientific">Scleroderma citrinum Foug A</name>
    <dbReference type="NCBI Taxonomy" id="1036808"/>
    <lineage>
        <taxon>Eukaryota</taxon>
        <taxon>Fungi</taxon>
        <taxon>Dikarya</taxon>
        <taxon>Basidiomycota</taxon>
        <taxon>Agaricomycotina</taxon>
        <taxon>Agaricomycetes</taxon>
        <taxon>Agaricomycetidae</taxon>
        <taxon>Boletales</taxon>
        <taxon>Sclerodermatineae</taxon>
        <taxon>Sclerodermataceae</taxon>
        <taxon>Scleroderma</taxon>
    </lineage>
</organism>
<sequence length="312" mass="34428">MNVPEDDDMRVAKHRPSKFPEVEEELVNWLIQMKQQNTLLTDALIRNKAKETARNLQIPEERFKASSGWVENFKHRHNIRKGVWLGQNKAIRATRGIGATHLRKGSNESALSPLNPAFESRAEGLAHRDSTNTADEGEDDMESEDDQDLDAAHSSQSIPGPSHSQPSGSSASHHPLPPIWTMHHEPLSSVETPISACPAGSQQSVVPQHPFPPHEDQHPDAAAQPEVQLPNHGDTSTTYSAPVVVYQPPPLTTSGDTIPDITEAEDAINKVILFVDSQTPSILTQEERDALTQIKYALFQAASGVPFVRERR</sequence>